<protein>
    <submittedName>
        <fullName evidence="2">Uncharacterized protein</fullName>
    </submittedName>
</protein>
<dbReference type="AlphaFoldDB" id="A0A2M9WD95"/>
<keyword evidence="1" id="KW-0812">Transmembrane</keyword>
<comment type="caution">
    <text evidence="2">The sequence shown here is derived from an EMBL/GenBank/DDBJ whole genome shotgun (WGS) entry which is preliminary data.</text>
</comment>
<accession>A0A2M9WD95</accession>
<evidence type="ECO:0000313" key="3">
    <source>
        <dbReference type="Proteomes" id="UP000232062"/>
    </source>
</evidence>
<proteinExistence type="predicted"/>
<dbReference type="EMBL" id="PIQI01000015">
    <property type="protein sequence ID" value="PJZ05506.1"/>
    <property type="molecule type" value="Genomic_DNA"/>
</dbReference>
<keyword evidence="1" id="KW-1133">Transmembrane helix</keyword>
<dbReference type="Proteomes" id="UP000232062">
    <property type="component" value="Unassembled WGS sequence"/>
</dbReference>
<evidence type="ECO:0000256" key="1">
    <source>
        <dbReference type="SAM" id="Phobius"/>
    </source>
</evidence>
<sequence length="82" mass="9826">MNRRTCSEQLTRRRIGRLRQRSLARRPARAHRVHPFWYAVPVALYAFALGCDTEWLFWILALLGPASLCLLEMFRLNLWKKR</sequence>
<feature type="transmembrane region" description="Helical" evidence="1">
    <location>
        <begin position="55"/>
        <end position="74"/>
    </location>
</feature>
<reference evidence="2 3" key="1">
    <citation type="submission" date="2017-11" db="EMBL/GenBank/DDBJ databases">
        <title>The genome sequence of Pantoea rodasii DSM 26611.</title>
        <authorList>
            <person name="Gao J."/>
            <person name="Mao X."/>
            <person name="Sun J."/>
        </authorList>
    </citation>
    <scope>NUCLEOTIDE SEQUENCE [LARGE SCALE GENOMIC DNA]</scope>
    <source>
        <strain evidence="2 3">DSM 26611</strain>
    </source>
</reference>
<gene>
    <name evidence="2" type="ORF">PRCB_10710</name>
</gene>
<evidence type="ECO:0000313" key="2">
    <source>
        <dbReference type="EMBL" id="PJZ05506.1"/>
    </source>
</evidence>
<name>A0A2M9WD95_9GAMM</name>
<feature type="transmembrane region" description="Helical" evidence="1">
    <location>
        <begin position="33"/>
        <end position="49"/>
    </location>
</feature>
<keyword evidence="3" id="KW-1185">Reference proteome</keyword>
<organism evidence="2 3">
    <name type="scientific">Pantoea rodasii</name>
    <dbReference type="NCBI Taxonomy" id="1076549"/>
    <lineage>
        <taxon>Bacteria</taxon>
        <taxon>Pseudomonadati</taxon>
        <taxon>Pseudomonadota</taxon>
        <taxon>Gammaproteobacteria</taxon>
        <taxon>Enterobacterales</taxon>
        <taxon>Erwiniaceae</taxon>
        <taxon>Pantoea</taxon>
    </lineage>
</organism>
<dbReference type="STRING" id="1076549.HA45_22715"/>
<dbReference type="RefSeq" id="WP_100701682.1">
    <property type="nucleotide sequence ID" value="NZ_MLFP01000043.1"/>
</dbReference>
<keyword evidence="1" id="KW-0472">Membrane</keyword>